<gene>
    <name evidence="1" type="ORF">METZ01_LOCUS1786</name>
</gene>
<accession>A0A381N2U0</accession>
<organism evidence="1">
    <name type="scientific">marine metagenome</name>
    <dbReference type="NCBI Taxonomy" id="408172"/>
    <lineage>
        <taxon>unclassified sequences</taxon>
        <taxon>metagenomes</taxon>
        <taxon>ecological metagenomes</taxon>
    </lineage>
</organism>
<reference evidence="1" key="1">
    <citation type="submission" date="2018-05" db="EMBL/GenBank/DDBJ databases">
        <authorList>
            <person name="Lanie J.A."/>
            <person name="Ng W.-L."/>
            <person name="Kazmierczak K.M."/>
            <person name="Andrzejewski T.M."/>
            <person name="Davidsen T.M."/>
            <person name="Wayne K.J."/>
            <person name="Tettelin H."/>
            <person name="Glass J.I."/>
            <person name="Rusch D."/>
            <person name="Podicherti R."/>
            <person name="Tsui H.-C.T."/>
            <person name="Winkler M.E."/>
        </authorList>
    </citation>
    <scope>NUCLEOTIDE SEQUENCE</scope>
</reference>
<dbReference type="EMBL" id="UINC01000094">
    <property type="protein sequence ID" value="SUZ48932.1"/>
    <property type="molecule type" value="Genomic_DNA"/>
</dbReference>
<sequence length="28" mass="3426">MLNTDIFIFFLLARDDNKLVQELLRSYH</sequence>
<protein>
    <submittedName>
        <fullName evidence="1">Uncharacterized protein</fullName>
    </submittedName>
</protein>
<name>A0A381N2U0_9ZZZZ</name>
<proteinExistence type="predicted"/>
<dbReference type="AlphaFoldDB" id="A0A381N2U0"/>
<evidence type="ECO:0000313" key="1">
    <source>
        <dbReference type="EMBL" id="SUZ48932.1"/>
    </source>
</evidence>